<dbReference type="HOGENOM" id="CLU_080451_2_0_12"/>
<evidence type="ECO:0000313" key="3">
    <source>
        <dbReference type="EMBL" id="AEV29043.1"/>
    </source>
</evidence>
<evidence type="ECO:0000259" key="2">
    <source>
        <dbReference type="Pfam" id="PF03968"/>
    </source>
</evidence>
<organism evidence="3 4">
    <name type="scientific">Sphaerochaeta pleomorpha (strain ATCC BAA-1885 / DSM 22778 / Grapes)</name>
    <dbReference type="NCBI Taxonomy" id="158190"/>
    <lineage>
        <taxon>Bacteria</taxon>
        <taxon>Pseudomonadati</taxon>
        <taxon>Spirochaetota</taxon>
        <taxon>Spirochaetia</taxon>
        <taxon>Spirochaetales</taxon>
        <taxon>Sphaerochaetaceae</taxon>
        <taxon>Sphaerochaeta</taxon>
    </lineage>
</organism>
<dbReference type="Gene3D" id="2.60.450.10">
    <property type="entry name" value="Lipopolysaccharide (LPS) transport protein A like domain"/>
    <property type="match status" value="2"/>
</dbReference>
<accession>G8QT76</accession>
<keyword evidence="1" id="KW-0732">Signal</keyword>
<dbReference type="EMBL" id="CP003155">
    <property type="protein sequence ID" value="AEV29043.1"/>
    <property type="molecule type" value="Genomic_DNA"/>
</dbReference>
<dbReference type="STRING" id="158190.SpiGrapes_1227"/>
<proteinExistence type="predicted"/>
<feature type="signal peptide" evidence="1">
    <location>
        <begin position="1"/>
        <end position="20"/>
    </location>
</feature>
<dbReference type="RefSeq" id="WP_014269892.1">
    <property type="nucleotide sequence ID" value="NC_016633.1"/>
</dbReference>
<sequence>MKKFTFLLTMLVLSALPLFCEDISFSGGYTRMNMQEGKEVITLGNKALVTVGSLTLKADSIELSGDNFKYVNCTGSVSVEDPERGFSLVSKNLYYDRTKKLIIVNSWVELQDTTNEVSASGAWLEFDMENGTIRMQIHVRLFNNTDDGPMVCKAETVEFDRSGQTLRLLGDATIEWKEDTYQAQVISVDLETKEIKMDGSIRGTVHG</sequence>
<evidence type="ECO:0000256" key="1">
    <source>
        <dbReference type="SAM" id="SignalP"/>
    </source>
</evidence>
<feature type="chain" id="PRO_5003515167" description="Organic solvent tolerance-like N-terminal domain-containing protein" evidence="1">
    <location>
        <begin position="21"/>
        <end position="207"/>
    </location>
</feature>
<dbReference type="KEGG" id="sgp:SpiGrapes_1227"/>
<feature type="domain" description="Organic solvent tolerance-like N-terminal" evidence="2">
    <location>
        <begin position="90"/>
        <end position="193"/>
    </location>
</feature>
<dbReference type="AlphaFoldDB" id="G8QT76"/>
<dbReference type="OrthoDB" id="368905at2"/>
<reference evidence="3 4" key="1">
    <citation type="submission" date="2011-11" db="EMBL/GenBank/DDBJ databases">
        <title>Complete sequence of Spirochaeta sp. grapes.</title>
        <authorList>
            <consortium name="US DOE Joint Genome Institute"/>
            <person name="Lucas S."/>
            <person name="Han J."/>
            <person name="Lapidus A."/>
            <person name="Cheng J.-F."/>
            <person name="Goodwin L."/>
            <person name="Pitluck S."/>
            <person name="Peters L."/>
            <person name="Ovchinnikova G."/>
            <person name="Munk A.C."/>
            <person name="Detter J.C."/>
            <person name="Han C."/>
            <person name="Tapia R."/>
            <person name="Land M."/>
            <person name="Hauser L."/>
            <person name="Kyrpides N."/>
            <person name="Ivanova N."/>
            <person name="Pagani I."/>
            <person name="Ritalahtilisa K."/>
            <person name="Loeffler F."/>
            <person name="Woyke T."/>
        </authorList>
    </citation>
    <scope>NUCLEOTIDE SEQUENCE [LARGE SCALE GENOMIC DNA]</scope>
    <source>
        <strain evidence="4">ATCC BAA-1885 / DSM 22778 / Grapes</strain>
    </source>
</reference>
<gene>
    <name evidence="3" type="ordered locus">SpiGrapes_1227</name>
</gene>
<dbReference type="eggNOG" id="COG1934">
    <property type="taxonomic scope" value="Bacteria"/>
</dbReference>
<evidence type="ECO:0000313" key="4">
    <source>
        <dbReference type="Proteomes" id="UP000005632"/>
    </source>
</evidence>
<dbReference type="InterPro" id="IPR005653">
    <property type="entry name" value="OstA-like_N"/>
</dbReference>
<dbReference type="Pfam" id="PF03968">
    <property type="entry name" value="LptD_N"/>
    <property type="match status" value="1"/>
</dbReference>
<keyword evidence="4" id="KW-1185">Reference proteome</keyword>
<name>G8QT76_SPHPG</name>
<dbReference type="Proteomes" id="UP000005632">
    <property type="component" value="Chromosome"/>
</dbReference>
<protein>
    <recommendedName>
        <fullName evidence="2">Organic solvent tolerance-like N-terminal domain-containing protein</fullName>
    </recommendedName>
</protein>